<dbReference type="AlphaFoldDB" id="A0A4D4J6N4"/>
<dbReference type="InterPro" id="IPR057727">
    <property type="entry name" value="WCX_dom"/>
</dbReference>
<dbReference type="PROSITE" id="PS51000">
    <property type="entry name" value="HTH_DEOR_2"/>
    <property type="match status" value="1"/>
</dbReference>
<dbReference type="InterPro" id="IPR013196">
    <property type="entry name" value="HTH_11"/>
</dbReference>
<dbReference type="Proteomes" id="UP000298860">
    <property type="component" value="Unassembled WGS sequence"/>
</dbReference>
<dbReference type="Pfam" id="PF08279">
    <property type="entry name" value="HTH_11"/>
    <property type="match status" value="1"/>
</dbReference>
<dbReference type="InterPro" id="IPR001034">
    <property type="entry name" value="DeoR_HTH"/>
</dbReference>
<evidence type="ECO:0000256" key="2">
    <source>
        <dbReference type="ARBA" id="ARBA00023163"/>
    </source>
</evidence>
<keyword evidence="5" id="KW-1185">Reference proteome</keyword>
<proteinExistence type="predicted"/>
<evidence type="ECO:0000313" key="5">
    <source>
        <dbReference type="Proteomes" id="UP000298860"/>
    </source>
</evidence>
<dbReference type="InterPro" id="IPR036390">
    <property type="entry name" value="WH_DNA-bd_sf"/>
</dbReference>
<gene>
    <name evidence="4" type="ORF">GTS_38940</name>
</gene>
<dbReference type="SUPFAM" id="SSF46785">
    <property type="entry name" value="Winged helix' DNA-binding domain"/>
    <property type="match status" value="1"/>
</dbReference>
<evidence type="ECO:0000259" key="3">
    <source>
        <dbReference type="PROSITE" id="PS51000"/>
    </source>
</evidence>
<dbReference type="InterPro" id="IPR028349">
    <property type="entry name" value="PafC-like"/>
</dbReference>
<organism evidence="4 5">
    <name type="scientific">Gandjariella thermophila</name>
    <dbReference type="NCBI Taxonomy" id="1931992"/>
    <lineage>
        <taxon>Bacteria</taxon>
        <taxon>Bacillati</taxon>
        <taxon>Actinomycetota</taxon>
        <taxon>Actinomycetes</taxon>
        <taxon>Pseudonocardiales</taxon>
        <taxon>Pseudonocardiaceae</taxon>
        <taxon>Gandjariella</taxon>
    </lineage>
</organism>
<dbReference type="PANTHER" id="PTHR34580:SF1">
    <property type="entry name" value="PROTEIN PAFC"/>
    <property type="match status" value="1"/>
</dbReference>
<dbReference type="GO" id="GO:0003700">
    <property type="term" value="F:DNA-binding transcription factor activity"/>
    <property type="evidence" value="ECO:0007669"/>
    <property type="project" value="InterPro"/>
</dbReference>
<sequence>MRASRLLSLLLLLQTRGRMTAGEIARELGVSVRTVYRDVESLSSAGVPVYAERGSAGGYQLLEGYRTRLTGLTEDEARSLLFAGMPAAATELGLGEVLAAAQLKLSAALPAVLRIRAGRVRERFLLDPLAWFREADSVPWLAAVARAVWDEHRIEVRYQRWDRSVVDRTLEPLGLVLKSGVWYLIAGAANPRMYRVSRIHACRPLDETFRRPEGFVLAEFWARREEALQARLFRGEAEVRLSPRARRLLFLLGPVVAEAGARRASTPDRDGWVRTTLPIESLEHATGELLRFGPDVEVLRPPQLRDRVRRAAEELLRRYHG</sequence>
<dbReference type="EMBL" id="BJFL01000022">
    <property type="protein sequence ID" value="GDY32261.1"/>
    <property type="molecule type" value="Genomic_DNA"/>
</dbReference>
<dbReference type="Gene3D" id="1.10.10.10">
    <property type="entry name" value="Winged helix-like DNA-binding domain superfamily/Winged helix DNA-binding domain"/>
    <property type="match status" value="1"/>
</dbReference>
<dbReference type="InterPro" id="IPR026881">
    <property type="entry name" value="WYL_dom"/>
</dbReference>
<dbReference type="PANTHER" id="PTHR34580">
    <property type="match status" value="1"/>
</dbReference>
<feature type="domain" description="HTH deoR-type" evidence="3">
    <location>
        <begin position="2"/>
        <end position="57"/>
    </location>
</feature>
<evidence type="ECO:0000256" key="1">
    <source>
        <dbReference type="ARBA" id="ARBA00023015"/>
    </source>
</evidence>
<dbReference type="OrthoDB" id="3171994at2"/>
<name>A0A4D4J6N4_9PSEU</name>
<protein>
    <submittedName>
        <fullName evidence="4">Transcriptional regulator</fullName>
    </submittedName>
</protein>
<dbReference type="InterPro" id="IPR036388">
    <property type="entry name" value="WH-like_DNA-bd_sf"/>
</dbReference>
<dbReference type="Pfam" id="PF25583">
    <property type="entry name" value="WCX"/>
    <property type="match status" value="1"/>
</dbReference>
<comment type="caution">
    <text evidence="4">The sequence shown here is derived from an EMBL/GenBank/DDBJ whole genome shotgun (WGS) entry which is preliminary data.</text>
</comment>
<accession>A0A4D4J6N4</accession>
<dbReference type="PROSITE" id="PS52050">
    <property type="entry name" value="WYL"/>
    <property type="match status" value="1"/>
</dbReference>
<dbReference type="RefSeq" id="WP_137815290.1">
    <property type="nucleotide sequence ID" value="NZ_BJFL01000022.1"/>
</dbReference>
<keyword evidence="2" id="KW-0804">Transcription</keyword>
<keyword evidence="1" id="KW-0805">Transcription regulation</keyword>
<dbReference type="PIRSF" id="PIRSF016838">
    <property type="entry name" value="PafC"/>
    <property type="match status" value="1"/>
</dbReference>
<dbReference type="Pfam" id="PF13280">
    <property type="entry name" value="WYL"/>
    <property type="match status" value="1"/>
</dbReference>
<dbReference type="InterPro" id="IPR051534">
    <property type="entry name" value="CBASS_pafABC_assoc_protein"/>
</dbReference>
<reference evidence="5" key="1">
    <citation type="submission" date="2019-04" db="EMBL/GenBank/DDBJ databases">
        <title>Draft genome sequence of Pseudonocardiaceae bacterium SL3-2-4.</title>
        <authorList>
            <person name="Ningsih F."/>
            <person name="Yokota A."/>
            <person name="Sakai Y."/>
            <person name="Nanatani K."/>
            <person name="Yabe S."/>
            <person name="Oetari A."/>
            <person name="Sjamsuridzal W."/>
        </authorList>
    </citation>
    <scope>NUCLEOTIDE SEQUENCE [LARGE SCALE GENOMIC DNA]</scope>
    <source>
        <strain evidence="5">SL3-2-4</strain>
    </source>
</reference>
<evidence type="ECO:0000313" key="4">
    <source>
        <dbReference type="EMBL" id="GDY32261.1"/>
    </source>
</evidence>